<organism evidence="2 3">
    <name type="scientific">Nocardia camponoti</name>
    <dbReference type="NCBI Taxonomy" id="1616106"/>
    <lineage>
        <taxon>Bacteria</taxon>
        <taxon>Bacillati</taxon>
        <taxon>Actinomycetota</taxon>
        <taxon>Actinomycetes</taxon>
        <taxon>Mycobacteriales</taxon>
        <taxon>Nocardiaceae</taxon>
        <taxon>Nocardia</taxon>
    </lineage>
</organism>
<evidence type="ECO:0000256" key="1">
    <source>
        <dbReference type="SAM" id="MobiDB-lite"/>
    </source>
</evidence>
<protein>
    <submittedName>
        <fullName evidence="2">Uncharacterized protein</fullName>
    </submittedName>
</protein>
<dbReference type="EMBL" id="BMMW01000006">
    <property type="protein sequence ID" value="GGK67529.1"/>
    <property type="molecule type" value="Genomic_DNA"/>
</dbReference>
<dbReference type="Proteomes" id="UP000612956">
    <property type="component" value="Unassembled WGS sequence"/>
</dbReference>
<sequence length="155" mass="17031">MLRTNYPNRAAIPKYAQRIDAGDIVADLDGGTGVVLKDSDPTLPDGEGIEERLTRREVENGTPRCDPQREPGTRCRHRGPVTRTSDIDWYITTLCRAGLPAMPLGYYDGTQTDRIKVGTVHRAKCMDSPPSSTSPRRPVRICPSSRAVPVTTPNS</sequence>
<feature type="region of interest" description="Disordered" evidence="1">
    <location>
        <begin position="124"/>
        <end position="155"/>
    </location>
</feature>
<dbReference type="RefSeq" id="WP_188831024.1">
    <property type="nucleotide sequence ID" value="NZ_BMMW01000006.1"/>
</dbReference>
<reference evidence="2" key="2">
    <citation type="submission" date="2020-09" db="EMBL/GenBank/DDBJ databases">
        <authorList>
            <person name="Sun Q."/>
            <person name="Zhou Y."/>
        </authorList>
    </citation>
    <scope>NUCLEOTIDE SEQUENCE</scope>
    <source>
        <strain evidence="2">CGMCC 4.7278</strain>
    </source>
</reference>
<evidence type="ECO:0000313" key="3">
    <source>
        <dbReference type="Proteomes" id="UP000612956"/>
    </source>
</evidence>
<accession>A0A917QTH7</accession>
<feature type="region of interest" description="Disordered" evidence="1">
    <location>
        <begin position="59"/>
        <end position="79"/>
    </location>
</feature>
<reference evidence="2" key="1">
    <citation type="journal article" date="2014" name="Int. J. Syst. Evol. Microbiol.">
        <title>Complete genome sequence of Corynebacterium casei LMG S-19264T (=DSM 44701T), isolated from a smear-ripened cheese.</title>
        <authorList>
            <consortium name="US DOE Joint Genome Institute (JGI-PGF)"/>
            <person name="Walter F."/>
            <person name="Albersmeier A."/>
            <person name="Kalinowski J."/>
            <person name="Ruckert C."/>
        </authorList>
    </citation>
    <scope>NUCLEOTIDE SEQUENCE</scope>
    <source>
        <strain evidence="2">CGMCC 4.7278</strain>
    </source>
</reference>
<keyword evidence="3" id="KW-1185">Reference proteome</keyword>
<name>A0A917QTH7_9NOCA</name>
<gene>
    <name evidence="2" type="ORF">GCM10011591_44630</name>
</gene>
<comment type="caution">
    <text evidence="2">The sequence shown here is derived from an EMBL/GenBank/DDBJ whole genome shotgun (WGS) entry which is preliminary data.</text>
</comment>
<proteinExistence type="predicted"/>
<evidence type="ECO:0000313" key="2">
    <source>
        <dbReference type="EMBL" id="GGK67529.1"/>
    </source>
</evidence>
<dbReference type="AlphaFoldDB" id="A0A917QTH7"/>